<dbReference type="InterPro" id="IPR038887">
    <property type="entry name" value="Nus1/NgBR"/>
</dbReference>
<comment type="catalytic activity">
    <reaction evidence="12">
        <text>n isopentenyl diphosphate + (2E,6E)-farnesyl diphosphate = a di-trans,poly-cis-polyprenyl diphosphate + n diphosphate</text>
        <dbReference type="Rhea" id="RHEA:53008"/>
        <dbReference type="Rhea" id="RHEA-COMP:19494"/>
        <dbReference type="ChEBI" id="CHEBI:33019"/>
        <dbReference type="ChEBI" id="CHEBI:128769"/>
        <dbReference type="ChEBI" id="CHEBI:136960"/>
        <dbReference type="ChEBI" id="CHEBI:175763"/>
        <dbReference type="EC" id="2.5.1.87"/>
    </reaction>
</comment>
<keyword evidence="15" id="KW-1185">Reference proteome</keyword>
<evidence type="ECO:0000256" key="3">
    <source>
        <dbReference type="ARBA" id="ARBA00004922"/>
    </source>
</evidence>
<proteinExistence type="inferred from homology"/>
<evidence type="ECO:0000256" key="12">
    <source>
        <dbReference type="ARBA" id="ARBA00047353"/>
    </source>
</evidence>
<dbReference type="InterPro" id="IPR036424">
    <property type="entry name" value="UPP_synth-like_sf"/>
</dbReference>
<feature type="non-terminal residue" evidence="14">
    <location>
        <position position="255"/>
    </location>
</feature>
<evidence type="ECO:0000256" key="10">
    <source>
        <dbReference type="ARBA" id="ARBA00022989"/>
    </source>
</evidence>
<protein>
    <recommendedName>
        <fullName evidence="5">ditrans,polycis-polyprenyl diphosphate synthase [(2E,6E)-farnesyldiphosphate specific]</fullName>
        <ecNumber evidence="5">2.5.1.87</ecNumber>
    </recommendedName>
</protein>
<keyword evidence="11 13" id="KW-0472">Membrane</keyword>
<keyword evidence="7 13" id="KW-0812">Transmembrane</keyword>
<keyword evidence="6" id="KW-0808">Transferase</keyword>
<comment type="pathway">
    <text evidence="3">Protein modification; protein glycosylation.</text>
</comment>
<comment type="similarity">
    <text evidence="4">Belongs to the UPP synthase family.</text>
</comment>
<evidence type="ECO:0000313" key="14">
    <source>
        <dbReference type="EMBL" id="RCI03139.1"/>
    </source>
</evidence>
<dbReference type="SUPFAM" id="SSF64005">
    <property type="entry name" value="Undecaprenyl diphosphate synthase"/>
    <property type="match status" value="1"/>
</dbReference>
<dbReference type="AlphaFoldDB" id="A0A367KLV0"/>
<evidence type="ECO:0000256" key="6">
    <source>
        <dbReference type="ARBA" id="ARBA00022679"/>
    </source>
</evidence>
<evidence type="ECO:0000256" key="2">
    <source>
        <dbReference type="ARBA" id="ARBA00004586"/>
    </source>
</evidence>
<accession>A0A367KLV0</accession>
<evidence type="ECO:0000256" key="13">
    <source>
        <dbReference type="SAM" id="Phobius"/>
    </source>
</evidence>
<keyword evidence="8" id="KW-0256">Endoplasmic reticulum</keyword>
<dbReference type="GO" id="GO:0005789">
    <property type="term" value="C:endoplasmic reticulum membrane"/>
    <property type="evidence" value="ECO:0007669"/>
    <property type="project" value="UniProtKB-SubCell"/>
</dbReference>
<dbReference type="EMBL" id="PJQM01001129">
    <property type="protein sequence ID" value="RCI03139.1"/>
    <property type="molecule type" value="Genomic_DNA"/>
</dbReference>
<evidence type="ECO:0000256" key="8">
    <source>
        <dbReference type="ARBA" id="ARBA00022824"/>
    </source>
</evidence>
<reference evidence="14 15" key="1">
    <citation type="journal article" date="2018" name="G3 (Bethesda)">
        <title>Phylogenetic and Phylogenomic Definition of Rhizopus Species.</title>
        <authorList>
            <person name="Gryganskyi A.P."/>
            <person name="Golan J."/>
            <person name="Dolatabadi S."/>
            <person name="Mondo S."/>
            <person name="Robb S."/>
            <person name="Idnurm A."/>
            <person name="Muszewska A."/>
            <person name="Steczkiewicz K."/>
            <person name="Masonjones S."/>
            <person name="Liao H.L."/>
            <person name="Gajdeczka M.T."/>
            <person name="Anike F."/>
            <person name="Vuek A."/>
            <person name="Anishchenko I.M."/>
            <person name="Voigt K."/>
            <person name="de Hoog G.S."/>
            <person name="Smith M.E."/>
            <person name="Heitman J."/>
            <person name="Vilgalys R."/>
            <person name="Stajich J.E."/>
        </authorList>
    </citation>
    <scope>NUCLEOTIDE SEQUENCE [LARGE SCALE GENOMIC DNA]</scope>
    <source>
        <strain evidence="14 15">LSU 92-RS-03</strain>
    </source>
</reference>
<dbReference type="GO" id="GO:1904423">
    <property type="term" value="C:dehydrodolichyl diphosphate synthase complex"/>
    <property type="evidence" value="ECO:0007669"/>
    <property type="project" value="InterPro"/>
</dbReference>
<sequence length="255" mass="29760">MTTIITTNNNEVEYSPLHLSTTNEKIPKYISMTNTIESKQEIKNRSRPIQEQNNSLFDVFLTVILYILHFLYLLYIGYISFSVYLYTTFYQSKADIQARMQFDKRQLTKIPNHLAIHISRELLSSRSLKDWDTMMLDICMATCWAWEFGIQEVSVYDASGVFKSMAVDLYKQQSTMLHEWMTNQMEKNRPAIKFSVLSGENGKPHMGYVVQEMIKNNKQAIDIELVDTYMHLNTISDPDLMISYDGLPHNYVSLD</sequence>
<dbReference type="STRING" id="4846.A0A367KLV0"/>
<evidence type="ECO:0000256" key="7">
    <source>
        <dbReference type="ARBA" id="ARBA00022692"/>
    </source>
</evidence>
<evidence type="ECO:0000256" key="11">
    <source>
        <dbReference type="ARBA" id="ARBA00023136"/>
    </source>
</evidence>
<gene>
    <name evidence="14" type="ORF">CU098_001066</name>
</gene>
<dbReference type="Proteomes" id="UP000253551">
    <property type="component" value="Unassembled WGS sequence"/>
</dbReference>
<dbReference type="UniPathway" id="UPA00378"/>
<keyword evidence="9" id="KW-0460">Magnesium</keyword>
<feature type="transmembrane region" description="Helical" evidence="13">
    <location>
        <begin position="63"/>
        <end position="86"/>
    </location>
</feature>
<dbReference type="OrthoDB" id="19639at2759"/>
<evidence type="ECO:0000313" key="15">
    <source>
        <dbReference type="Proteomes" id="UP000253551"/>
    </source>
</evidence>
<comment type="cofactor">
    <cofactor evidence="1">
        <name>Mg(2+)</name>
        <dbReference type="ChEBI" id="CHEBI:18420"/>
    </cofactor>
</comment>
<dbReference type="GO" id="GO:0045547">
    <property type="term" value="F:ditrans,polycis-polyprenyl diphosphate synthase [(2E,6E)-farnesyl diphosphate specific] activity"/>
    <property type="evidence" value="ECO:0007669"/>
    <property type="project" value="UniProtKB-EC"/>
</dbReference>
<evidence type="ECO:0000256" key="4">
    <source>
        <dbReference type="ARBA" id="ARBA00005432"/>
    </source>
</evidence>
<evidence type="ECO:0000256" key="5">
    <source>
        <dbReference type="ARBA" id="ARBA00012596"/>
    </source>
</evidence>
<evidence type="ECO:0000256" key="1">
    <source>
        <dbReference type="ARBA" id="ARBA00001946"/>
    </source>
</evidence>
<comment type="caution">
    <text evidence="14">The sequence shown here is derived from an EMBL/GenBank/DDBJ whole genome shotgun (WGS) entry which is preliminary data.</text>
</comment>
<organism evidence="14 15">
    <name type="scientific">Rhizopus stolonifer</name>
    <name type="common">Rhizopus nigricans</name>
    <dbReference type="NCBI Taxonomy" id="4846"/>
    <lineage>
        <taxon>Eukaryota</taxon>
        <taxon>Fungi</taxon>
        <taxon>Fungi incertae sedis</taxon>
        <taxon>Mucoromycota</taxon>
        <taxon>Mucoromycotina</taxon>
        <taxon>Mucoromycetes</taxon>
        <taxon>Mucorales</taxon>
        <taxon>Mucorineae</taxon>
        <taxon>Rhizopodaceae</taxon>
        <taxon>Rhizopus</taxon>
    </lineage>
</organism>
<comment type="subcellular location">
    <subcellularLocation>
        <location evidence="2">Endoplasmic reticulum membrane</location>
    </subcellularLocation>
</comment>
<dbReference type="PANTHER" id="PTHR21528">
    <property type="entry name" value="DEHYDRODOLICHYL DIPHOSPHATE SYNTHASE COMPLEX SUBUNIT NUS1"/>
    <property type="match status" value="1"/>
</dbReference>
<evidence type="ECO:0000256" key="9">
    <source>
        <dbReference type="ARBA" id="ARBA00022842"/>
    </source>
</evidence>
<dbReference type="PANTHER" id="PTHR21528:SF0">
    <property type="entry name" value="DEHYDRODOLICHYL DIPHOSPHATE SYNTHASE COMPLEX SUBUNIT NUS1"/>
    <property type="match status" value="1"/>
</dbReference>
<keyword evidence="10 13" id="KW-1133">Transmembrane helix</keyword>
<dbReference type="EC" id="2.5.1.87" evidence="5"/>
<name>A0A367KLV0_RHIST</name>